<evidence type="ECO:0000313" key="3">
    <source>
        <dbReference type="Proteomes" id="UP000177982"/>
    </source>
</evidence>
<feature type="transmembrane region" description="Helical" evidence="1">
    <location>
        <begin position="273"/>
        <end position="297"/>
    </location>
</feature>
<keyword evidence="1" id="KW-1133">Transmembrane helix</keyword>
<gene>
    <name evidence="2" type="ORF">A2934_00310</name>
</gene>
<keyword evidence="1" id="KW-0472">Membrane</keyword>
<name>A0A1G2LA88_9BACT</name>
<dbReference type="EMBL" id="MHQO01000004">
    <property type="protein sequence ID" value="OHA07752.1"/>
    <property type="molecule type" value="Genomic_DNA"/>
</dbReference>
<sequence length="363" mass="39454">MNIRYYLFLSILVFILAIGSVQAVHAQSAGIRVQPSFIDERVDPGSTLSFTLRATNESADAERYVVFVRDIRNVDSRGTPIFAEAGEETGYEVSSWIRISTDPIEIASGGSVDIPFDIVVPQDASPGGHFGAVFLLREAERPEAMGAGVGFQVGMIVSIRVSGDVVEEARILEFLTDKNLYGKPSVQFSALIDNPGNVLVRPRGPLEIVDMFGKQIASLVMNESGAAVFPKNSRKFETHWEGDGIAFGRYQAILSLVYGEDGRKTITSTISFWVLPFGIILSVLGGLLGIILLIVVITRLSVRRKMKSLQHSTASISPGISARGALDPNMVLPKAPVSRLTVITLVLLVFTILFFAALFFFLA</sequence>
<protein>
    <recommendedName>
        <fullName evidence="4">DUF916 domain-containing protein</fullName>
    </recommendedName>
</protein>
<proteinExistence type="predicted"/>
<accession>A0A1G2LA88</accession>
<dbReference type="AlphaFoldDB" id="A0A1G2LA88"/>
<feature type="transmembrane region" description="Helical" evidence="1">
    <location>
        <begin position="340"/>
        <end position="362"/>
    </location>
</feature>
<dbReference type="Proteomes" id="UP000177982">
    <property type="component" value="Unassembled WGS sequence"/>
</dbReference>
<reference evidence="2 3" key="1">
    <citation type="journal article" date="2016" name="Nat. Commun.">
        <title>Thousands of microbial genomes shed light on interconnected biogeochemical processes in an aquifer system.</title>
        <authorList>
            <person name="Anantharaman K."/>
            <person name="Brown C.T."/>
            <person name="Hug L.A."/>
            <person name="Sharon I."/>
            <person name="Castelle C.J."/>
            <person name="Probst A.J."/>
            <person name="Thomas B.C."/>
            <person name="Singh A."/>
            <person name="Wilkins M.J."/>
            <person name="Karaoz U."/>
            <person name="Brodie E.L."/>
            <person name="Williams K.H."/>
            <person name="Hubbard S.S."/>
            <person name="Banfield J.F."/>
        </authorList>
    </citation>
    <scope>NUCLEOTIDE SEQUENCE [LARGE SCALE GENOMIC DNA]</scope>
</reference>
<evidence type="ECO:0000313" key="2">
    <source>
        <dbReference type="EMBL" id="OHA07752.1"/>
    </source>
</evidence>
<evidence type="ECO:0000256" key="1">
    <source>
        <dbReference type="SAM" id="Phobius"/>
    </source>
</evidence>
<comment type="caution">
    <text evidence="2">The sequence shown here is derived from an EMBL/GenBank/DDBJ whole genome shotgun (WGS) entry which is preliminary data.</text>
</comment>
<organism evidence="2 3">
    <name type="scientific">Candidatus Sungbacteria bacterium RIFCSPLOWO2_01_FULL_47_10</name>
    <dbReference type="NCBI Taxonomy" id="1802276"/>
    <lineage>
        <taxon>Bacteria</taxon>
        <taxon>Candidatus Sungiibacteriota</taxon>
    </lineage>
</organism>
<evidence type="ECO:0008006" key="4">
    <source>
        <dbReference type="Google" id="ProtNLM"/>
    </source>
</evidence>
<keyword evidence="1" id="KW-0812">Transmembrane</keyword>